<organism evidence="1 2">
    <name type="scientific">Candidatus Gottesmanbacteria bacterium GW2011_GWB1_44_11c</name>
    <dbReference type="NCBI Taxonomy" id="1618447"/>
    <lineage>
        <taxon>Bacteria</taxon>
        <taxon>Candidatus Gottesmaniibacteriota</taxon>
    </lineage>
</organism>
<reference evidence="1 2" key="1">
    <citation type="journal article" date="2015" name="Nature">
        <title>rRNA introns, odd ribosomes, and small enigmatic genomes across a large radiation of phyla.</title>
        <authorList>
            <person name="Brown C.T."/>
            <person name="Hug L.A."/>
            <person name="Thomas B.C."/>
            <person name="Sharon I."/>
            <person name="Castelle C.J."/>
            <person name="Singh A."/>
            <person name="Wilkins M.J."/>
            <person name="Williams K.H."/>
            <person name="Banfield J.F."/>
        </authorList>
    </citation>
    <scope>NUCLEOTIDE SEQUENCE [LARGE SCALE GENOMIC DNA]</scope>
</reference>
<dbReference type="EMBL" id="LCHM01000054">
    <property type="protein sequence ID" value="KKT35401.1"/>
    <property type="molecule type" value="Genomic_DNA"/>
</dbReference>
<protein>
    <submittedName>
        <fullName evidence="1">Uncharacterized protein</fullName>
    </submittedName>
</protein>
<proteinExistence type="predicted"/>
<evidence type="ECO:0000313" key="1">
    <source>
        <dbReference type="EMBL" id="KKT35401.1"/>
    </source>
</evidence>
<gene>
    <name evidence="1" type="ORF">UW22_C0054G0018</name>
</gene>
<accession>A0A0G1GKB0</accession>
<dbReference type="AlphaFoldDB" id="A0A0G1GKB0"/>
<feature type="non-terminal residue" evidence="1">
    <location>
        <position position="26"/>
    </location>
</feature>
<evidence type="ECO:0000313" key="2">
    <source>
        <dbReference type="Proteomes" id="UP000034617"/>
    </source>
</evidence>
<name>A0A0G1GKB0_9BACT</name>
<dbReference type="Proteomes" id="UP000034617">
    <property type="component" value="Unassembled WGS sequence"/>
</dbReference>
<sequence length="26" mass="3005">MSRVILYIDGENLKHYLKDVLLNSGI</sequence>
<comment type="caution">
    <text evidence="1">The sequence shown here is derived from an EMBL/GenBank/DDBJ whole genome shotgun (WGS) entry which is preliminary data.</text>
</comment>